<keyword evidence="8" id="KW-1185">Reference proteome</keyword>
<evidence type="ECO:0000259" key="5">
    <source>
        <dbReference type="Pfam" id="PF00370"/>
    </source>
</evidence>
<name>A0ABU7KGM6_9ACTN</name>
<evidence type="ECO:0000259" key="6">
    <source>
        <dbReference type="Pfam" id="PF02782"/>
    </source>
</evidence>
<comment type="similarity">
    <text evidence="1">Belongs to the FGGY kinase family.</text>
</comment>
<dbReference type="PANTHER" id="PTHR43095">
    <property type="entry name" value="SUGAR KINASE"/>
    <property type="match status" value="1"/>
</dbReference>
<dbReference type="Proteomes" id="UP001356095">
    <property type="component" value="Unassembled WGS sequence"/>
</dbReference>
<dbReference type="EMBL" id="JAUZMY010000048">
    <property type="protein sequence ID" value="MEE2041389.1"/>
    <property type="molecule type" value="Genomic_DNA"/>
</dbReference>
<reference evidence="7 8" key="1">
    <citation type="submission" date="2023-08" db="EMBL/GenBank/DDBJ databases">
        <authorList>
            <person name="Girao M."/>
            <person name="Carvalho M.F."/>
        </authorList>
    </citation>
    <scope>NUCLEOTIDE SEQUENCE [LARGE SCALE GENOMIC DNA]</scope>
    <source>
        <strain evidence="7 8">CT-R113</strain>
    </source>
</reference>
<dbReference type="InterPro" id="IPR043129">
    <property type="entry name" value="ATPase_NBD"/>
</dbReference>
<evidence type="ECO:0000256" key="4">
    <source>
        <dbReference type="ARBA" id="ARBA00022777"/>
    </source>
</evidence>
<keyword evidence="2" id="KW-0119">Carbohydrate metabolism</keyword>
<feature type="domain" description="Carbohydrate kinase FGGY N-terminal" evidence="5">
    <location>
        <begin position="8"/>
        <end position="235"/>
    </location>
</feature>
<dbReference type="GO" id="GO:0016301">
    <property type="term" value="F:kinase activity"/>
    <property type="evidence" value="ECO:0007669"/>
    <property type="project" value="UniProtKB-KW"/>
</dbReference>
<feature type="domain" description="Carbohydrate kinase FGGY C-terminal" evidence="6">
    <location>
        <begin position="250"/>
        <end position="424"/>
    </location>
</feature>
<evidence type="ECO:0000256" key="1">
    <source>
        <dbReference type="ARBA" id="ARBA00009156"/>
    </source>
</evidence>
<dbReference type="InterPro" id="IPR018484">
    <property type="entry name" value="FGGY_N"/>
</dbReference>
<dbReference type="Pfam" id="PF02782">
    <property type="entry name" value="FGGY_C"/>
    <property type="match status" value="1"/>
</dbReference>
<gene>
    <name evidence="7" type="ORF">Q8791_29610</name>
</gene>
<dbReference type="InterPro" id="IPR018485">
    <property type="entry name" value="FGGY_C"/>
</dbReference>
<comment type="caution">
    <text evidence="7">The sequence shown here is derived from an EMBL/GenBank/DDBJ whole genome shotgun (WGS) entry which is preliminary data.</text>
</comment>
<keyword evidence="3" id="KW-0808">Transferase</keyword>
<dbReference type="InterPro" id="IPR050406">
    <property type="entry name" value="FGGY_Carb_Kinase"/>
</dbReference>
<organism evidence="7 8">
    <name type="scientific">Nocardiopsis codii</name>
    <dbReference type="NCBI Taxonomy" id="3065942"/>
    <lineage>
        <taxon>Bacteria</taxon>
        <taxon>Bacillati</taxon>
        <taxon>Actinomycetota</taxon>
        <taxon>Actinomycetes</taxon>
        <taxon>Streptosporangiales</taxon>
        <taxon>Nocardiopsidaceae</taxon>
        <taxon>Nocardiopsis</taxon>
    </lineage>
</organism>
<evidence type="ECO:0000256" key="3">
    <source>
        <dbReference type="ARBA" id="ARBA00022679"/>
    </source>
</evidence>
<dbReference type="Gene3D" id="3.30.420.40">
    <property type="match status" value="2"/>
</dbReference>
<accession>A0ABU7KGM6</accession>
<evidence type="ECO:0000256" key="2">
    <source>
        <dbReference type="ARBA" id="ARBA00022629"/>
    </source>
</evidence>
<keyword evidence="4 7" id="KW-0418">Kinase</keyword>
<keyword evidence="2" id="KW-0859">Xylose metabolism</keyword>
<dbReference type="PIRSF" id="PIRSF000538">
    <property type="entry name" value="GlpK"/>
    <property type="match status" value="1"/>
</dbReference>
<dbReference type="InterPro" id="IPR000577">
    <property type="entry name" value="Carb_kinase_FGGY"/>
</dbReference>
<evidence type="ECO:0000313" key="8">
    <source>
        <dbReference type="Proteomes" id="UP001356095"/>
    </source>
</evidence>
<dbReference type="SUPFAM" id="SSF53067">
    <property type="entry name" value="Actin-like ATPase domain"/>
    <property type="match status" value="2"/>
</dbReference>
<evidence type="ECO:0000313" key="7">
    <source>
        <dbReference type="EMBL" id="MEE2041389.1"/>
    </source>
</evidence>
<dbReference type="Pfam" id="PF00370">
    <property type="entry name" value="FGGY_N"/>
    <property type="match status" value="1"/>
</dbReference>
<dbReference type="PANTHER" id="PTHR43095:SF5">
    <property type="entry name" value="XYLULOSE KINASE"/>
    <property type="match status" value="1"/>
</dbReference>
<proteinExistence type="inferred from homology"/>
<sequence>MSTSEPAVVAVDVGTSAVRSGLFGLSGRLLRSARVPRTAGVGDLFDAAELLAGVGASLRELAADSRPRALCVSAHIGSVAVDARLDPVLPGGGWSDTRGLDLLRRIPDAQRAALLASAGRPALSGGAAALALALGGLGLRERVHAVLSPKDLLVAQLTGRVSSDTVDAAYTLVSDVRTRSWQDDALRFLGLPGSWFAPQVEPTAVVGEIHGDGARCTGLPEGTPVVSGGPDGSVGIGLLLGDNPSGIADVAGTTDVLARLIDDPARARSGAVVNPAMAPEMWTAGGATGMTGGAVARWRALAGAVDDDRLAAVPAGSHGLLIFPSLSGERFPRWRPEARGAVLGLGSDHGPAEILRAAQEGAGFTVREGADLLDPDRGLPLLFAGGSARSTHVAQLRADTLGRAVHVASDPDVTLLGAAALALVGIGEVRDLDEARDRLGLTFRTVEPRERHTSRYDEVFARWSAARESGGAAG</sequence>
<dbReference type="RefSeq" id="WP_330095148.1">
    <property type="nucleotide sequence ID" value="NZ_JAUZMY010000048.1"/>
</dbReference>
<protein>
    <submittedName>
        <fullName evidence="7">FGGY-family carbohydrate kinase</fullName>
    </submittedName>
</protein>